<reference evidence="2 3" key="1">
    <citation type="submission" date="2019-07" db="EMBL/GenBank/DDBJ databases">
        <title>Finished genome of Venturia effusa.</title>
        <authorList>
            <person name="Young C.A."/>
            <person name="Cox M.P."/>
            <person name="Ganley A.R.D."/>
            <person name="David W.J."/>
        </authorList>
    </citation>
    <scope>NUCLEOTIDE SEQUENCE [LARGE SCALE GENOMIC DNA]</scope>
    <source>
        <strain evidence="3">albino</strain>
    </source>
</reference>
<accession>A0A517L0T1</accession>
<protein>
    <submittedName>
        <fullName evidence="2">Uncharacterized protein</fullName>
    </submittedName>
</protein>
<dbReference type="OrthoDB" id="3692311at2759"/>
<dbReference type="EMBL" id="CP042187">
    <property type="protein sequence ID" value="QDS69251.1"/>
    <property type="molecule type" value="Genomic_DNA"/>
</dbReference>
<evidence type="ECO:0000256" key="1">
    <source>
        <dbReference type="SAM" id="Phobius"/>
    </source>
</evidence>
<gene>
    <name evidence="2" type="ORF">FKW77_001997</name>
</gene>
<organism evidence="2 3">
    <name type="scientific">Venturia effusa</name>
    <dbReference type="NCBI Taxonomy" id="50376"/>
    <lineage>
        <taxon>Eukaryota</taxon>
        <taxon>Fungi</taxon>
        <taxon>Dikarya</taxon>
        <taxon>Ascomycota</taxon>
        <taxon>Pezizomycotina</taxon>
        <taxon>Dothideomycetes</taxon>
        <taxon>Pleosporomycetidae</taxon>
        <taxon>Venturiales</taxon>
        <taxon>Venturiaceae</taxon>
        <taxon>Venturia</taxon>
    </lineage>
</organism>
<sequence>MPQNEQHEAIFNPTCPYGGQYYACPSTSTSKFIGCCGGIIDCQLGCSSDNLRATSFDTTQIDNFTDGICAPSSPTNSQFYKCAKTKPDGFSFLGCCAVDPCNGGCDQGNLFAAVAPSGTDGWAYGVDADADGDPAVASLESISASSVGPSTMSTTYIPVPTSTSPSASSPLEDFPVTTTQQISVAPLPAVVILPTAPTTLPSSTVDFTESALSSPSAARTETKTLVETAMPTATAAVGRMSSAVIGGSIAGGIFLLLPLVVYTAWHFWKKKRRGGRQAEMVEEEGVGTGSVEVAGEEQTEEVGAVIGDAEADTAGQVRRQSEVLEWTGEEMYHAR</sequence>
<keyword evidence="3" id="KW-1185">Reference proteome</keyword>
<proteinExistence type="predicted"/>
<keyword evidence="1" id="KW-0812">Transmembrane</keyword>
<keyword evidence="1" id="KW-0472">Membrane</keyword>
<evidence type="ECO:0000313" key="2">
    <source>
        <dbReference type="EMBL" id="QDS69251.1"/>
    </source>
</evidence>
<name>A0A517L0T1_9PEZI</name>
<dbReference type="AlphaFoldDB" id="A0A517L0T1"/>
<feature type="transmembrane region" description="Helical" evidence="1">
    <location>
        <begin position="249"/>
        <end position="268"/>
    </location>
</feature>
<evidence type="ECO:0000313" key="3">
    <source>
        <dbReference type="Proteomes" id="UP000316270"/>
    </source>
</evidence>
<dbReference type="Proteomes" id="UP000316270">
    <property type="component" value="Chromosome 3"/>
</dbReference>
<keyword evidence="1" id="KW-1133">Transmembrane helix</keyword>